<dbReference type="Pfam" id="PF00482">
    <property type="entry name" value="T2SSF"/>
    <property type="match status" value="1"/>
</dbReference>
<feature type="transmembrane region" description="Helical" evidence="7">
    <location>
        <begin position="132"/>
        <end position="150"/>
    </location>
</feature>
<evidence type="ECO:0000313" key="9">
    <source>
        <dbReference type="EMBL" id="SDH38927.1"/>
    </source>
</evidence>
<organism evidence="9 10">
    <name type="scientific">Roseospirillum parvum</name>
    <dbReference type="NCBI Taxonomy" id="83401"/>
    <lineage>
        <taxon>Bacteria</taxon>
        <taxon>Pseudomonadati</taxon>
        <taxon>Pseudomonadota</taxon>
        <taxon>Alphaproteobacteria</taxon>
        <taxon>Rhodospirillales</taxon>
        <taxon>Rhodospirillaceae</taxon>
        <taxon>Roseospirillum</taxon>
    </lineage>
</organism>
<dbReference type="RefSeq" id="WP_092619614.1">
    <property type="nucleotide sequence ID" value="NZ_FNCV01000006.1"/>
</dbReference>
<name>A0A1G8C0B9_9PROT</name>
<feature type="transmembrane region" description="Helical" evidence="7">
    <location>
        <begin position="12"/>
        <end position="34"/>
    </location>
</feature>
<dbReference type="AlphaFoldDB" id="A0A1G8C0B9"/>
<keyword evidence="4 7" id="KW-1133">Transmembrane helix</keyword>
<feature type="domain" description="Type II secretion system protein GspF" evidence="8">
    <location>
        <begin position="169"/>
        <end position="293"/>
    </location>
</feature>
<dbReference type="Proteomes" id="UP000217076">
    <property type="component" value="Unassembled WGS sequence"/>
</dbReference>
<feature type="transmembrane region" description="Helical" evidence="7">
    <location>
        <begin position="308"/>
        <end position="328"/>
    </location>
</feature>
<reference evidence="10" key="1">
    <citation type="submission" date="2016-10" db="EMBL/GenBank/DDBJ databases">
        <authorList>
            <person name="Varghese N."/>
            <person name="Submissions S."/>
        </authorList>
    </citation>
    <scope>NUCLEOTIDE SEQUENCE [LARGE SCALE GENOMIC DNA]</scope>
    <source>
        <strain evidence="10">930I</strain>
    </source>
</reference>
<evidence type="ECO:0000313" key="10">
    <source>
        <dbReference type="Proteomes" id="UP000217076"/>
    </source>
</evidence>
<accession>A0A1G8C0B9</accession>
<evidence type="ECO:0000256" key="7">
    <source>
        <dbReference type="SAM" id="Phobius"/>
    </source>
</evidence>
<gene>
    <name evidence="9" type="ORF">SAMN05421742_106169</name>
</gene>
<dbReference type="Gene3D" id="1.20.81.30">
    <property type="entry name" value="Type II secretion system (T2SS), domain F"/>
    <property type="match status" value="1"/>
</dbReference>
<evidence type="ECO:0000256" key="6">
    <source>
        <dbReference type="SAM" id="Coils"/>
    </source>
</evidence>
<keyword evidence="5 7" id="KW-0472">Membrane</keyword>
<keyword evidence="6" id="KW-0175">Coiled coil</keyword>
<dbReference type="PANTHER" id="PTHR35007">
    <property type="entry name" value="INTEGRAL MEMBRANE PROTEIN-RELATED"/>
    <property type="match status" value="1"/>
</dbReference>
<evidence type="ECO:0000256" key="5">
    <source>
        <dbReference type="ARBA" id="ARBA00023136"/>
    </source>
</evidence>
<dbReference type="InterPro" id="IPR018076">
    <property type="entry name" value="T2SS_GspF_dom"/>
</dbReference>
<keyword evidence="3 7" id="KW-0812">Transmembrane</keyword>
<dbReference type="GO" id="GO:0005886">
    <property type="term" value="C:plasma membrane"/>
    <property type="evidence" value="ECO:0007669"/>
    <property type="project" value="UniProtKB-SubCell"/>
</dbReference>
<evidence type="ECO:0000259" key="8">
    <source>
        <dbReference type="Pfam" id="PF00482"/>
    </source>
</evidence>
<protein>
    <submittedName>
        <fullName evidence="9">Tight adherence protein B</fullName>
    </submittedName>
</protein>
<feature type="transmembrane region" description="Helical" evidence="7">
    <location>
        <begin position="108"/>
        <end position="126"/>
    </location>
</feature>
<dbReference type="STRING" id="83401.SAMN05421742_106169"/>
<sequence>MMDQLAVSPLMLGLIGGMFLLLMVFAGLILNLQYGPRARLRRRMEAVTGVSLTGGRKGAAQGKAQPGGGRKKAIQTKLKELEQQRKQQKAVSLKQRLIQAGLQVSPRGFVLIGLAFGAFSAVVYYLMGYNPIGIPLVLVAMGLGFPRLVLKKLIKRRQKKFTANFADAIDVIVRGIRSGLPVGECMSIIGREFDDPVGPEFQLLIEGQKLGMTLSDVLDRALTRMPTNEVKFFAIVLVIQQQTGGNLADTLSNLSNVLRERKKLKDKIKSLSSEAKASAMIIGSLPIVMTLLLFLVKREYITTLFTDPVGQIMILIGLGWMGTGVLIMNQMVNFEA</sequence>
<evidence type="ECO:0000256" key="2">
    <source>
        <dbReference type="ARBA" id="ARBA00022475"/>
    </source>
</evidence>
<proteinExistence type="predicted"/>
<dbReference type="PANTHER" id="PTHR35007:SF1">
    <property type="entry name" value="PILUS ASSEMBLY PROTEIN"/>
    <property type="match status" value="1"/>
</dbReference>
<keyword evidence="10" id="KW-1185">Reference proteome</keyword>
<dbReference type="EMBL" id="FNCV01000006">
    <property type="protein sequence ID" value="SDH38927.1"/>
    <property type="molecule type" value="Genomic_DNA"/>
</dbReference>
<keyword evidence="2" id="KW-1003">Cell membrane</keyword>
<feature type="transmembrane region" description="Helical" evidence="7">
    <location>
        <begin position="277"/>
        <end position="296"/>
    </location>
</feature>
<evidence type="ECO:0000256" key="1">
    <source>
        <dbReference type="ARBA" id="ARBA00004651"/>
    </source>
</evidence>
<dbReference type="InterPro" id="IPR042094">
    <property type="entry name" value="T2SS_GspF_sf"/>
</dbReference>
<evidence type="ECO:0000256" key="3">
    <source>
        <dbReference type="ARBA" id="ARBA00022692"/>
    </source>
</evidence>
<comment type="subcellular location">
    <subcellularLocation>
        <location evidence="1">Cell membrane</location>
        <topology evidence="1">Multi-pass membrane protein</topology>
    </subcellularLocation>
</comment>
<dbReference type="OrthoDB" id="9803381at2"/>
<evidence type="ECO:0000256" key="4">
    <source>
        <dbReference type="ARBA" id="ARBA00022989"/>
    </source>
</evidence>
<feature type="coiled-coil region" evidence="6">
    <location>
        <begin position="247"/>
        <end position="274"/>
    </location>
</feature>